<name>A0A844SQE0_9BRAD</name>
<evidence type="ECO:0000256" key="2">
    <source>
        <dbReference type="ARBA" id="ARBA00022729"/>
    </source>
</evidence>
<dbReference type="GO" id="GO:0006865">
    <property type="term" value="P:amino acid transport"/>
    <property type="evidence" value="ECO:0007669"/>
    <property type="project" value="UniProtKB-KW"/>
</dbReference>
<comment type="caution">
    <text evidence="6">The sequence shown here is derived from an EMBL/GenBank/DDBJ whole genome shotgun (WGS) entry which is preliminary data.</text>
</comment>
<comment type="similarity">
    <text evidence="1">Belongs to the leucine-binding protein family.</text>
</comment>
<protein>
    <submittedName>
        <fullName evidence="6">ABC transporter substrate-binding protein</fullName>
    </submittedName>
</protein>
<evidence type="ECO:0000256" key="4">
    <source>
        <dbReference type="SAM" id="SignalP"/>
    </source>
</evidence>
<feature type="chain" id="PRO_5032803611" evidence="4">
    <location>
        <begin position="26"/>
        <end position="404"/>
    </location>
</feature>
<evidence type="ECO:0000259" key="5">
    <source>
        <dbReference type="Pfam" id="PF13458"/>
    </source>
</evidence>
<reference evidence="6 7" key="1">
    <citation type="submission" date="2019-12" db="EMBL/GenBank/DDBJ databases">
        <title>Draft genome sequences Bradyrhizobium cajani AMBPC1010, Bradyrhizobium pachyrhizi AMBPC1040 and Bradyrhizobium yuanmingense ALSPC3051, three plant growth promoting strains isolated from nodules of Cajanus cajan L. in Dominican Republic.</title>
        <authorList>
            <person name="Flores-Felix J.D."/>
            <person name="Araujo J."/>
            <person name="Diaz-Alcantara C."/>
            <person name="Gonzalez-Andres F."/>
            <person name="Velazquez E."/>
        </authorList>
    </citation>
    <scope>NUCLEOTIDE SEQUENCE [LARGE SCALE GENOMIC DNA]</scope>
    <source>
        <strain evidence="6 7">1040</strain>
    </source>
</reference>
<dbReference type="PANTHER" id="PTHR30483">
    <property type="entry name" value="LEUCINE-SPECIFIC-BINDING PROTEIN"/>
    <property type="match status" value="1"/>
</dbReference>
<organism evidence="6 7">
    <name type="scientific">Bradyrhizobium pachyrhizi</name>
    <dbReference type="NCBI Taxonomy" id="280333"/>
    <lineage>
        <taxon>Bacteria</taxon>
        <taxon>Pseudomonadati</taxon>
        <taxon>Pseudomonadota</taxon>
        <taxon>Alphaproteobacteria</taxon>
        <taxon>Hyphomicrobiales</taxon>
        <taxon>Nitrobacteraceae</taxon>
        <taxon>Bradyrhizobium</taxon>
    </lineage>
</organism>
<dbReference type="InterPro" id="IPR028081">
    <property type="entry name" value="Leu-bd"/>
</dbReference>
<dbReference type="EMBL" id="WQNF01000003">
    <property type="protein sequence ID" value="MVT64670.1"/>
    <property type="molecule type" value="Genomic_DNA"/>
</dbReference>
<dbReference type="Pfam" id="PF13458">
    <property type="entry name" value="Peripla_BP_6"/>
    <property type="match status" value="1"/>
</dbReference>
<dbReference type="Gene3D" id="3.40.50.2300">
    <property type="match status" value="2"/>
</dbReference>
<dbReference type="AlphaFoldDB" id="A0A844SQE0"/>
<feature type="signal peptide" evidence="4">
    <location>
        <begin position="1"/>
        <end position="25"/>
    </location>
</feature>
<dbReference type="Proteomes" id="UP000436468">
    <property type="component" value="Unassembled WGS sequence"/>
</dbReference>
<evidence type="ECO:0000256" key="1">
    <source>
        <dbReference type="ARBA" id="ARBA00010062"/>
    </source>
</evidence>
<keyword evidence="7" id="KW-1185">Reference proteome</keyword>
<gene>
    <name evidence="6" type="ORF">GPL21_06025</name>
</gene>
<sequence length="404" mass="43878">MPIAMTRRHLMLSTAALAAAAPRMAWGQKAGTVTMGVITPTTGTFAYAGDLVVRGANLAIEMHGGKVASHEIKLLTRDDEGKPASGVRRVQEAATSDGMRYFIGAYSSAVGLAESEVAQREKLLQFAAGGSEDFTGSRCGRYTFQWSAHPYTAVRSTLEHVRKAFPQKKTIYTLTADYVFGHALLKYTKIAAAELGFELVGNDNHPFGERQYTQYLTKVVATKPDILLLNTAGADAVTAIRQFASFGAANIAVVGPWTLEVDQLPELAPEMRSGMILGQNYYPDIDTPANKAFVASYSKKFSALPGYSSAYGYDAFRTVLMAMEQARSVEVADVVRTLEGMSWDGVLGRMSIDPKTHQLVRPYFVVRCKAQAEMKSPADFAEIVALGDKQQPADQNQCKGMAEL</sequence>
<dbReference type="InterPro" id="IPR028082">
    <property type="entry name" value="Peripla_BP_I"/>
</dbReference>
<dbReference type="SUPFAM" id="SSF53822">
    <property type="entry name" value="Periplasmic binding protein-like I"/>
    <property type="match status" value="1"/>
</dbReference>
<feature type="domain" description="Leucine-binding protein" evidence="5">
    <location>
        <begin position="32"/>
        <end position="370"/>
    </location>
</feature>
<keyword evidence="3" id="KW-0813">Transport</keyword>
<evidence type="ECO:0000256" key="3">
    <source>
        <dbReference type="ARBA" id="ARBA00022970"/>
    </source>
</evidence>
<evidence type="ECO:0000313" key="6">
    <source>
        <dbReference type="EMBL" id="MVT64670.1"/>
    </source>
</evidence>
<dbReference type="InterPro" id="IPR051010">
    <property type="entry name" value="BCAA_transport"/>
</dbReference>
<keyword evidence="2 4" id="KW-0732">Signal</keyword>
<dbReference type="PANTHER" id="PTHR30483:SF6">
    <property type="entry name" value="PERIPLASMIC BINDING PROTEIN OF ABC TRANSPORTER FOR NATURAL AMINO ACIDS"/>
    <property type="match status" value="1"/>
</dbReference>
<keyword evidence="3" id="KW-0029">Amino-acid transport</keyword>
<accession>A0A844SQE0</accession>
<evidence type="ECO:0000313" key="7">
    <source>
        <dbReference type="Proteomes" id="UP000436468"/>
    </source>
</evidence>
<proteinExistence type="inferred from homology"/>
<dbReference type="RefSeq" id="WP_157341756.1">
    <property type="nucleotide sequence ID" value="NZ_WQNF01000003.1"/>
</dbReference>